<accession>A0A9Q0M3T2</accession>
<feature type="compositionally biased region" description="Polar residues" evidence="3">
    <location>
        <begin position="700"/>
        <end position="709"/>
    </location>
</feature>
<feature type="coiled-coil region" evidence="2">
    <location>
        <begin position="264"/>
        <end position="327"/>
    </location>
</feature>
<feature type="region of interest" description="Disordered" evidence="3">
    <location>
        <begin position="753"/>
        <end position="798"/>
    </location>
</feature>
<evidence type="ECO:0000256" key="2">
    <source>
        <dbReference type="SAM" id="Coils"/>
    </source>
</evidence>
<feature type="region of interest" description="Disordered" evidence="3">
    <location>
        <begin position="680"/>
        <end position="709"/>
    </location>
</feature>
<sequence>MKQTSSSSLPENDQLESKEQMLLEMIEKIDLAQIIQNVKGIPSYPNTNQSYDQLYEIARSIIALNVGKDFPQNTKDSNQFDQTLTKLLQICQTIIDFLLIDGNKSRHNEQGSTKNDINSYNNNLLQENVKLRKLLTLQQKAIAFRRSNCWKSLSGTNFNEDDTDFVDDSKSSSSRIISSLSSSNHNGTFQCIYCPKIFSDSKSFIKHLSLRHLSSSVDDGLPSSITSNGTSSGSSYLDRIRQQYCYTPSVEKTKTDSNVNQSLIDQLQTEILNLKTKLNETEKILQEEQSARLSFENDLKSDFVENVRSIQEQLLKKIDEVKLLRKEPSISLDHVENVNREKVFKNVNNSDSLISSIKDNNLNEIDEPKNKLIENIPTEKSKILEPSNGSPPQTESKSESNSVSNQKVDLESPKEKIMDISEMKKTLRLELISQLTTKRSEKHQNRVQNINSFKPELKLSEMEDKKDIESQQIIKENNDISVNLDKSNADNREITKAEIHYSVENRLKEYLQMSSTTTTPKDLPEESNLNEETFTEAMNKVQRDRNLLIQQSRHDYDFEQIESTLRNLIDSKVRSKLQQSTNNENDDTQEISKSVDSTKTEELVAESQSNGSLIEYNIEEIQSNLMNKISNNDQTPIPTAPPSEEIELRSILKLHSPSKIKISKSNQRISFSDQVIEYPISPRELSEDDDSDSDEPIDSHQLNNNVSFQKQKRNQMFVIRSINDEDYVDEETEQQLNETTPTGEKIFLNEFTSSSSSSDEDDHNEDGNSKKTTLNTTHSKAIPQAAERKSKNSSNSTLDSLLSDDIASSQSTTQSNRVNELAQLIERKLQQTTSSNGSESTLNNLKRLPPIGSIDTLARRNIDNGKRDDIKTKPEEYDIYDF</sequence>
<feature type="region of interest" description="Disordered" evidence="3">
    <location>
        <begin position="576"/>
        <end position="600"/>
    </location>
</feature>
<name>A0A9Q0M3T2_BLOTA</name>
<feature type="compositionally biased region" description="Polar residues" evidence="3">
    <location>
        <begin position="387"/>
        <end position="407"/>
    </location>
</feature>
<feature type="domain" description="C2H2-type" evidence="4">
    <location>
        <begin position="189"/>
        <end position="217"/>
    </location>
</feature>
<keyword evidence="1" id="KW-0479">Metal-binding</keyword>
<keyword evidence="1" id="KW-0863">Zinc-finger</keyword>
<feature type="compositionally biased region" description="Acidic residues" evidence="3">
    <location>
        <begin position="686"/>
        <end position="696"/>
    </location>
</feature>
<evidence type="ECO:0000256" key="1">
    <source>
        <dbReference type="PROSITE-ProRule" id="PRU00042"/>
    </source>
</evidence>
<organism evidence="5 6">
    <name type="scientific">Blomia tropicalis</name>
    <name type="common">Mite</name>
    <dbReference type="NCBI Taxonomy" id="40697"/>
    <lineage>
        <taxon>Eukaryota</taxon>
        <taxon>Metazoa</taxon>
        <taxon>Ecdysozoa</taxon>
        <taxon>Arthropoda</taxon>
        <taxon>Chelicerata</taxon>
        <taxon>Arachnida</taxon>
        <taxon>Acari</taxon>
        <taxon>Acariformes</taxon>
        <taxon>Sarcoptiformes</taxon>
        <taxon>Astigmata</taxon>
        <taxon>Glycyphagoidea</taxon>
        <taxon>Echimyopodidae</taxon>
        <taxon>Blomia</taxon>
    </lineage>
</organism>
<evidence type="ECO:0000313" key="5">
    <source>
        <dbReference type="EMBL" id="KAJ6218113.1"/>
    </source>
</evidence>
<evidence type="ECO:0000259" key="4">
    <source>
        <dbReference type="PROSITE" id="PS50157"/>
    </source>
</evidence>
<comment type="caution">
    <text evidence="5">The sequence shown here is derived from an EMBL/GenBank/DDBJ whole genome shotgun (WGS) entry which is preliminary data.</text>
</comment>
<keyword evidence="6" id="KW-1185">Reference proteome</keyword>
<dbReference type="InterPro" id="IPR013087">
    <property type="entry name" value="Znf_C2H2_type"/>
</dbReference>
<dbReference type="GO" id="GO:0008270">
    <property type="term" value="F:zinc ion binding"/>
    <property type="evidence" value="ECO:0007669"/>
    <property type="project" value="UniProtKB-KW"/>
</dbReference>
<feature type="compositionally biased region" description="Basic and acidic residues" evidence="3">
    <location>
        <begin position="368"/>
        <end position="383"/>
    </location>
</feature>
<evidence type="ECO:0000313" key="6">
    <source>
        <dbReference type="Proteomes" id="UP001142055"/>
    </source>
</evidence>
<dbReference type="PROSITE" id="PS00028">
    <property type="entry name" value="ZINC_FINGER_C2H2_1"/>
    <property type="match status" value="1"/>
</dbReference>
<keyword evidence="2" id="KW-0175">Coiled coil</keyword>
<dbReference type="OMA" id="QSHIYRR"/>
<reference evidence="5" key="1">
    <citation type="submission" date="2022-12" db="EMBL/GenBank/DDBJ databases">
        <title>Genome assemblies of Blomia tropicalis.</title>
        <authorList>
            <person name="Cui Y."/>
        </authorList>
    </citation>
    <scope>NUCLEOTIDE SEQUENCE</scope>
    <source>
        <tissue evidence="5">Adult mites</tissue>
    </source>
</reference>
<feature type="region of interest" description="Disordered" evidence="3">
    <location>
        <begin position="368"/>
        <end position="412"/>
    </location>
</feature>
<keyword evidence="1" id="KW-0862">Zinc</keyword>
<dbReference type="EMBL" id="JAPWDV010000003">
    <property type="protein sequence ID" value="KAJ6218113.1"/>
    <property type="molecule type" value="Genomic_DNA"/>
</dbReference>
<dbReference type="PROSITE" id="PS50157">
    <property type="entry name" value="ZINC_FINGER_C2H2_2"/>
    <property type="match status" value="1"/>
</dbReference>
<gene>
    <name evidence="5" type="ORF">RDWZM_009270</name>
</gene>
<protein>
    <recommendedName>
        <fullName evidence="4">C2H2-type domain-containing protein</fullName>
    </recommendedName>
</protein>
<proteinExistence type="predicted"/>
<feature type="compositionally biased region" description="Polar residues" evidence="3">
    <location>
        <begin position="770"/>
        <end position="779"/>
    </location>
</feature>
<dbReference type="Proteomes" id="UP001142055">
    <property type="component" value="Chromosome 3"/>
</dbReference>
<evidence type="ECO:0000256" key="3">
    <source>
        <dbReference type="SAM" id="MobiDB-lite"/>
    </source>
</evidence>
<dbReference type="SMART" id="SM00355">
    <property type="entry name" value="ZnF_C2H2"/>
    <property type="match status" value="1"/>
</dbReference>
<dbReference type="AlphaFoldDB" id="A0A9Q0M3T2"/>